<reference evidence="3 4" key="1">
    <citation type="journal article" date="2020" name="Sci. Rep.">
        <title>beta-carboline chemical signals induce reveromycin production through a LuxR family regulator in Streptomyces sp. SN-593.</title>
        <authorList>
            <person name="Panthee S."/>
            <person name="Kito N."/>
            <person name="Hayashi T."/>
            <person name="Shimizu T."/>
            <person name="Ishikawa J."/>
            <person name="Hamamoto H."/>
            <person name="Osada H."/>
            <person name="Takahashi S."/>
        </authorList>
    </citation>
    <scope>NUCLEOTIDE SEQUENCE [LARGE SCALE GENOMIC DNA]</scope>
    <source>
        <strain evidence="3 4">SN-593</strain>
        <plasmid evidence="3 4">pRVR2</plasmid>
    </source>
</reference>
<organism evidence="3 4">
    <name type="scientific">Actinacidiphila reveromycinica</name>
    <dbReference type="NCBI Taxonomy" id="659352"/>
    <lineage>
        <taxon>Bacteria</taxon>
        <taxon>Bacillati</taxon>
        <taxon>Actinomycetota</taxon>
        <taxon>Actinomycetes</taxon>
        <taxon>Kitasatosporales</taxon>
        <taxon>Streptomycetaceae</taxon>
        <taxon>Actinacidiphila</taxon>
    </lineage>
</organism>
<evidence type="ECO:0000313" key="4">
    <source>
        <dbReference type="Proteomes" id="UP000595703"/>
    </source>
</evidence>
<dbReference type="AlphaFoldDB" id="A0A7R6QDY6"/>
<keyword evidence="4" id="KW-1185">Reference proteome</keyword>
<feature type="chain" id="PRO_5039256848" evidence="2">
    <location>
        <begin position="28"/>
        <end position="108"/>
    </location>
</feature>
<geneLocation type="plasmid" evidence="3 4">
    <name>pRVR2</name>
</geneLocation>
<name>A0A7R6QDY6_9ACTN</name>
<keyword evidence="3" id="KW-0614">Plasmid</keyword>
<evidence type="ECO:0000256" key="1">
    <source>
        <dbReference type="SAM" id="Phobius"/>
    </source>
</evidence>
<evidence type="ECO:0000313" key="3">
    <source>
        <dbReference type="EMBL" id="BBG20761.1"/>
    </source>
</evidence>
<dbReference type="KEGG" id="arev:RVR_P216"/>
<dbReference type="Proteomes" id="UP000595703">
    <property type="component" value="Plasmid pRVR2"/>
</dbReference>
<sequence length="108" mass="10621">MQAALAPRGVKGIAAAAVLAAPAASGADTAGVRSWLTDNIVPLGVMITGCIILYNARKKDHASTVNMVGGALIGLAVIGVGVGGFAPSIGSWLVSLIWHGSSTKAAGN</sequence>
<keyword evidence="1" id="KW-1133">Transmembrane helix</keyword>
<keyword evidence="1" id="KW-0472">Membrane</keyword>
<feature type="transmembrane region" description="Helical" evidence="1">
    <location>
        <begin position="68"/>
        <end position="94"/>
    </location>
</feature>
<gene>
    <name evidence="3" type="ORF">RVR_P216</name>
</gene>
<keyword evidence="1" id="KW-0812">Transmembrane</keyword>
<protein>
    <submittedName>
        <fullName evidence="3">Uncharacterized protein</fullName>
    </submittedName>
</protein>
<feature type="transmembrane region" description="Helical" evidence="1">
    <location>
        <begin position="36"/>
        <end position="56"/>
    </location>
</feature>
<dbReference type="EMBL" id="AP018367">
    <property type="protein sequence ID" value="BBG20761.1"/>
    <property type="molecule type" value="Genomic_DNA"/>
</dbReference>
<accession>A0A7R6QDY6</accession>
<proteinExistence type="predicted"/>
<keyword evidence="2" id="KW-0732">Signal</keyword>
<feature type="signal peptide" evidence="2">
    <location>
        <begin position="1"/>
        <end position="27"/>
    </location>
</feature>
<evidence type="ECO:0000256" key="2">
    <source>
        <dbReference type="SAM" id="SignalP"/>
    </source>
</evidence>